<accession>A0ABD3A9K5</accession>
<dbReference type="NCBIfam" id="TIGR00756">
    <property type="entry name" value="PPR"/>
    <property type="match status" value="3"/>
</dbReference>
<feature type="repeat" description="PPR" evidence="2">
    <location>
        <begin position="131"/>
        <end position="165"/>
    </location>
</feature>
<dbReference type="FunFam" id="1.25.40.10:FF:000427">
    <property type="entry name" value="Pentatricopeptide repeat-containing protein chloroplastic"/>
    <property type="match status" value="1"/>
</dbReference>
<dbReference type="InterPro" id="IPR046960">
    <property type="entry name" value="PPR_At4g14850-like_plant"/>
</dbReference>
<dbReference type="Pfam" id="PF01535">
    <property type="entry name" value="PPR"/>
    <property type="match status" value="4"/>
</dbReference>
<dbReference type="InterPro" id="IPR046848">
    <property type="entry name" value="E_motif"/>
</dbReference>
<dbReference type="Pfam" id="PF13041">
    <property type="entry name" value="PPR_2"/>
    <property type="match status" value="1"/>
</dbReference>
<evidence type="ECO:0000313" key="3">
    <source>
        <dbReference type="EMBL" id="KAL3528419.1"/>
    </source>
</evidence>
<dbReference type="PANTHER" id="PTHR47926:SF347">
    <property type="entry name" value="PENTATRICOPEPTIDE REPEAT-CONTAINING PROTEIN"/>
    <property type="match status" value="1"/>
</dbReference>
<dbReference type="Gene3D" id="1.25.40.10">
    <property type="entry name" value="Tetratricopeptide repeat domain"/>
    <property type="match status" value="3"/>
</dbReference>
<dbReference type="PANTHER" id="PTHR47926">
    <property type="entry name" value="PENTATRICOPEPTIDE REPEAT-CONTAINING PROTEIN"/>
    <property type="match status" value="1"/>
</dbReference>
<dbReference type="InterPro" id="IPR002885">
    <property type="entry name" value="PPR_rpt"/>
</dbReference>
<reference evidence="3 4" key="1">
    <citation type="submission" date="2024-11" db="EMBL/GenBank/DDBJ databases">
        <title>A near-complete genome assembly of Cinchona calisaya.</title>
        <authorList>
            <person name="Lian D.C."/>
            <person name="Zhao X.W."/>
            <person name="Wei L."/>
        </authorList>
    </citation>
    <scope>NUCLEOTIDE SEQUENCE [LARGE SCALE GENOMIC DNA]</scope>
    <source>
        <tissue evidence="3">Nenye</tissue>
    </source>
</reference>
<dbReference type="FunFam" id="1.25.40.10:FF:000184">
    <property type="entry name" value="Pentatricopeptide repeat-containing protein, chloroplastic"/>
    <property type="match status" value="1"/>
</dbReference>
<gene>
    <name evidence="3" type="ORF">ACH5RR_007741</name>
</gene>
<proteinExistence type="predicted"/>
<evidence type="ECO:0000256" key="2">
    <source>
        <dbReference type="PROSITE-ProRule" id="PRU00708"/>
    </source>
</evidence>
<dbReference type="Proteomes" id="UP001630127">
    <property type="component" value="Unassembled WGS sequence"/>
</dbReference>
<dbReference type="InterPro" id="IPR011990">
    <property type="entry name" value="TPR-like_helical_dom_sf"/>
</dbReference>
<feature type="repeat" description="PPR" evidence="2">
    <location>
        <begin position="233"/>
        <end position="267"/>
    </location>
</feature>
<keyword evidence="1" id="KW-0677">Repeat</keyword>
<dbReference type="Pfam" id="PF20431">
    <property type="entry name" value="E_motif"/>
    <property type="match status" value="1"/>
</dbReference>
<comment type="caution">
    <text evidence="3">The sequence shown here is derived from an EMBL/GenBank/DDBJ whole genome shotgun (WGS) entry which is preliminary data.</text>
</comment>
<protein>
    <recommendedName>
        <fullName evidence="5">Pentatricopeptide repeat-containing protein</fullName>
    </recommendedName>
</protein>
<organism evidence="3 4">
    <name type="scientific">Cinchona calisaya</name>
    <dbReference type="NCBI Taxonomy" id="153742"/>
    <lineage>
        <taxon>Eukaryota</taxon>
        <taxon>Viridiplantae</taxon>
        <taxon>Streptophyta</taxon>
        <taxon>Embryophyta</taxon>
        <taxon>Tracheophyta</taxon>
        <taxon>Spermatophyta</taxon>
        <taxon>Magnoliopsida</taxon>
        <taxon>eudicotyledons</taxon>
        <taxon>Gunneridae</taxon>
        <taxon>Pentapetalae</taxon>
        <taxon>asterids</taxon>
        <taxon>lamiids</taxon>
        <taxon>Gentianales</taxon>
        <taxon>Rubiaceae</taxon>
        <taxon>Cinchonoideae</taxon>
        <taxon>Cinchoneae</taxon>
        <taxon>Cinchona</taxon>
    </lineage>
</organism>
<keyword evidence="4" id="KW-1185">Reference proteome</keyword>
<evidence type="ECO:0008006" key="5">
    <source>
        <dbReference type="Google" id="ProtNLM"/>
    </source>
</evidence>
<dbReference type="AlphaFoldDB" id="A0ABD3A9K5"/>
<evidence type="ECO:0000256" key="1">
    <source>
        <dbReference type="ARBA" id="ARBA00022737"/>
    </source>
</evidence>
<dbReference type="EMBL" id="JBJUIK010000004">
    <property type="protein sequence ID" value="KAL3528419.1"/>
    <property type="molecule type" value="Genomic_DNA"/>
</dbReference>
<sequence>MMRFLNPFVEKRVAKSFASITHVKFQNNFNLKRPNNALQSYLKSNPTKSLLLFCDLLRKKTSLVDSYSLLYVIKACTKKSLATEGKQVHTLVYKLGYDPIIFLQTSLINMYSASACIDDARRVFEEMPMKNVICWTALIAAYVDNQKPNTALQTFRQMQVENVEPDQVTLTIALSACADLGALKMGEWIDDYIHQKKELNADLCLNNALINMFVKCGDTGKAKMLFDNMKNKDVTTWTSMIVGHAIHGQAEEALKLFAAMEQENKAMSNKKCSCKGHLIVPNDITFIGVLMACSHAGMLEEGKRYFILMTEEFALKPRLFHYGCMVDLFCRSGMLKDAYQFILAMPLEPNAVIWRTLLGACSIHGNLDLAAVAHDKLLQLDESLVGDDVVMSNIFAAKGMWNEKLIVRDEIKRRRTPGHSTIEVGSCIHEFVSADDGHPFASDIYAVLDHLVGNMRTCVYTSQIPTLTDA</sequence>
<dbReference type="PROSITE" id="PS51375">
    <property type="entry name" value="PPR"/>
    <property type="match status" value="2"/>
</dbReference>
<name>A0ABD3A9K5_9GENT</name>
<evidence type="ECO:0000313" key="4">
    <source>
        <dbReference type="Proteomes" id="UP001630127"/>
    </source>
</evidence>